<dbReference type="InterPro" id="IPR049940">
    <property type="entry name" value="GluQ/Sye"/>
</dbReference>
<keyword evidence="8 10" id="KW-0648">Protein biosynthesis</keyword>
<dbReference type="InterPro" id="IPR008925">
    <property type="entry name" value="aa_tRNA-synth_I_cd-bd_sf"/>
</dbReference>
<feature type="domain" description="Aminoacyl-tRNA synthetase class I anticodon-binding" evidence="12">
    <location>
        <begin position="359"/>
        <end position="486"/>
    </location>
</feature>
<comment type="function">
    <text evidence="10">Catalyzes the attachment of glutamate to tRNA(Glu) in a two-step reaction: glutamate is first activated by ATP to form Glu-AMP and then transferred to the acceptor end of tRNA(Glu).</text>
</comment>
<dbReference type="SUPFAM" id="SSF48163">
    <property type="entry name" value="An anticodon-binding domain of class I aminoacyl-tRNA synthetases"/>
    <property type="match status" value="1"/>
</dbReference>
<comment type="similarity">
    <text evidence="2 10">Belongs to the class-I aminoacyl-tRNA synthetase family. Glutamate--tRNA ligase type 1 subfamily.</text>
</comment>
<dbReference type="Pfam" id="PF00749">
    <property type="entry name" value="tRNA-synt_1c"/>
    <property type="match status" value="1"/>
</dbReference>
<keyword evidence="6 10" id="KW-0547">Nucleotide-binding</keyword>
<dbReference type="EMBL" id="CP054140">
    <property type="protein sequence ID" value="QQG64380.1"/>
    <property type="molecule type" value="Genomic_DNA"/>
</dbReference>
<feature type="binding site" evidence="10">
    <location>
        <position position="248"/>
    </location>
    <ligand>
        <name>ATP</name>
        <dbReference type="ChEBI" id="CHEBI:30616"/>
    </ligand>
</feature>
<dbReference type="Proteomes" id="UP000596092">
    <property type="component" value="Chromosome"/>
</dbReference>
<evidence type="ECO:0000256" key="4">
    <source>
        <dbReference type="ARBA" id="ARBA00022490"/>
    </source>
</evidence>
<dbReference type="InterPro" id="IPR020751">
    <property type="entry name" value="aa-tRNA-synth_I_codon-bd_sub2"/>
</dbReference>
<dbReference type="SUPFAM" id="SSF52374">
    <property type="entry name" value="Nucleotidylyl transferase"/>
    <property type="match status" value="1"/>
</dbReference>
<evidence type="ECO:0000256" key="2">
    <source>
        <dbReference type="ARBA" id="ARBA00007894"/>
    </source>
</evidence>
<evidence type="ECO:0000256" key="5">
    <source>
        <dbReference type="ARBA" id="ARBA00022598"/>
    </source>
</evidence>
<evidence type="ECO:0000256" key="7">
    <source>
        <dbReference type="ARBA" id="ARBA00022840"/>
    </source>
</evidence>
<dbReference type="GO" id="GO:0005829">
    <property type="term" value="C:cytosol"/>
    <property type="evidence" value="ECO:0007669"/>
    <property type="project" value="TreeGrafter"/>
</dbReference>
<keyword evidence="4 10" id="KW-0963">Cytoplasm</keyword>
<feature type="binding site" evidence="10">
    <location>
        <position position="129"/>
    </location>
    <ligand>
        <name>Zn(2+)</name>
        <dbReference type="ChEBI" id="CHEBI:29105"/>
    </ligand>
</feature>
<comment type="cofactor">
    <cofactor evidence="10">
        <name>Zn(2+)</name>
        <dbReference type="ChEBI" id="CHEBI:29105"/>
    </cofactor>
    <text evidence="10">Binds 1 zinc ion per subunit.</text>
</comment>
<evidence type="ECO:0000256" key="6">
    <source>
        <dbReference type="ARBA" id="ARBA00022741"/>
    </source>
</evidence>
<evidence type="ECO:0000256" key="8">
    <source>
        <dbReference type="ARBA" id="ARBA00022917"/>
    </source>
</evidence>
<dbReference type="GO" id="GO:0000049">
    <property type="term" value="F:tRNA binding"/>
    <property type="evidence" value="ECO:0007669"/>
    <property type="project" value="InterPro"/>
</dbReference>
<dbReference type="InterPro" id="IPR045462">
    <property type="entry name" value="aa-tRNA-synth_I_cd-bd"/>
</dbReference>
<feature type="short sequence motif" description="'KMSKS' region" evidence="10">
    <location>
        <begin position="245"/>
        <end position="249"/>
    </location>
</feature>
<dbReference type="CDD" id="cd00808">
    <property type="entry name" value="GluRS_core"/>
    <property type="match status" value="1"/>
</dbReference>
<evidence type="ECO:0000313" key="14">
    <source>
        <dbReference type="Proteomes" id="UP000596092"/>
    </source>
</evidence>
<proteinExistence type="inferred from homology"/>
<organism evidence="13 14">
    <name type="scientific">Desulfobulbus oligotrophicus</name>
    <dbReference type="NCBI Taxonomy" id="1909699"/>
    <lineage>
        <taxon>Bacteria</taxon>
        <taxon>Pseudomonadati</taxon>
        <taxon>Thermodesulfobacteriota</taxon>
        <taxon>Desulfobulbia</taxon>
        <taxon>Desulfobulbales</taxon>
        <taxon>Desulfobulbaceae</taxon>
        <taxon>Desulfobulbus</taxon>
    </lineage>
</organism>
<dbReference type="PRINTS" id="PR00987">
    <property type="entry name" value="TRNASYNTHGLU"/>
</dbReference>
<dbReference type="RefSeq" id="WP_199263213.1">
    <property type="nucleotide sequence ID" value="NZ_CP054140.1"/>
</dbReference>
<dbReference type="InterPro" id="IPR004527">
    <property type="entry name" value="Glu-tRNA-ligase_bac/mito"/>
</dbReference>
<dbReference type="HAMAP" id="MF_00022">
    <property type="entry name" value="Glu_tRNA_synth_type1"/>
    <property type="match status" value="1"/>
</dbReference>
<dbReference type="Gene3D" id="1.10.10.350">
    <property type="match status" value="1"/>
</dbReference>
<dbReference type="GO" id="GO:0006424">
    <property type="term" value="P:glutamyl-tRNA aminoacylation"/>
    <property type="evidence" value="ECO:0007669"/>
    <property type="project" value="UniProtKB-UniRule"/>
</dbReference>
<dbReference type="PANTHER" id="PTHR43311:SF2">
    <property type="entry name" value="GLUTAMATE--TRNA LIGASE, MITOCHONDRIAL-RELATED"/>
    <property type="match status" value="1"/>
</dbReference>
<dbReference type="GO" id="GO:0005524">
    <property type="term" value="F:ATP binding"/>
    <property type="evidence" value="ECO:0007669"/>
    <property type="project" value="UniProtKB-UniRule"/>
</dbReference>
<dbReference type="InterPro" id="IPR020058">
    <property type="entry name" value="Glu/Gln-tRNA-synth_Ib_cat-dom"/>
</dbReference>
<keyword evidence="9 10" id="KW-0030">Aminoacyl-tRNA synthetase</keyword>
<comment type="subcellular location">
    <subcellularLocation>
        <location evidence="1 10">Cytoplasm</location>
    </subcellularLocation>
</comment>
<accession>A0A7T5VAN0</accession>
<feature type="binding site" evidence="10">
    <location>
        <position position="99"/>
    </location>
    <ligand>
        <name>Zn(2+)</name>
        <dbReference type="ChEBI" id="CHEBI:29105"/>
    </ligand>
</feature>
<reference evidence="13 14" key="1">
    <citation type="submission" date="2020-05" db="EMBL/GenBank/DDBJ databases">
        <title>Complete genome of Desulfobulbus oligotrophicus.</title>
        <authorList>
            <person name="Podar M."/>
        </authorList>
    </citation>
    <scope>NUCLEOTIDE SEQUENCE [LARGE SCALE GENOMIC DNA]</scope>
    <source>
        <strain evidence="13 14">Prop6</strain>
    </source>
</reference>
<evidence type="ECO:0000256" key="1">
    <source>
        <dbReference type="ARBA" id="ARBA00004496"/>
    </source>
</evidence>
<dbReference type="NCBIfam" id="TIGR00464">
    <property type="entry name" value="gltX_bact"/>
    <property type="match status" value="1"/>
</dbReference>
<evidence type="ECO:0000256" key="10">
    <source>
        <dbReference type="HAMAP-Rule" id="MF_00022"/>
    </source>
</evidence>
<dbReference type="PANTHER" id="PTHR43311">
    <property type="entry name" value="GLUTAMATE--TRNA LIGASE"/>
    <property type="match status" value="1"/>
</dbReference>
<dbReference type="InterPro" id="IPR000924">
    <property type="entry name" value="Glu/Gln-tRNA-synth"/>
</dbReference>
<dbReference type="FunFam" id="3.40.50.620:FF:000007">
    <property type="entry name" value="Glutamate--tRNA ligase"/>
    <property type="match status" value="1"/>
</dbReference>
<evidence type="ECO:0000259" key="11">
    <source>
        <dbReference type="Pfam" id="PF00749"/>
    </source>
</evidence>
<dbReference type="PROSITE" id="PS00178">
    <property type="entry name" value="AA_TRNA_LIGASE_I"/>
    <property type="match status" value="1"/>
</dbReference>
<feature type="binding site" evidence="10">
    <location>
        <position position="101"/>
    </location>
    <ligand>
        <name>Zn(2+)</name>
        <dbReference type="ChEBI" id="CHEBI:29105"/>
    </ligand>
</feature>
<keyword evidence="10" id="KW-0862">Zinc</keyword>
<name>A0A7T5VAN0_9BACT</name>
<dbReference type="GO" id="GO:0004818">
    <property type="term" value="F:glutamate-tRNA ligase activity"/>
    <property type="evidence" value="ECO:0007669"/>
    <property type="project" value="UniProtKB-UniRule"/>
</dbReference>
<evidence type="ECO:0000256" key="9">
    <source>
        <dbReference type="ARBA" id="ARBA00023146"/>
    </source>
</evidence>
<comment type="subunit">
    <text evidence="3 10">Monomer.</text>
</comment>
<keyword evidence="5 10" id="KW-0436">Ligase</keyword>
<keyword evidence="10" id="KW-0479">Metal-binding</keyword>
<dbReference type="GO" id="GO:0008270">
    <property type="term" value="F:zinc ion binding"/>
    <property type="evidence" value="ECO:0007669"/>
    <property type="project" value="UniProtKB-UniRule"/>
</dbReference>
<dbReference type="Pfam" id="PF19269">
    <property type="entry name" value="Anticodon_2"/>
    <property type="match status" value="1"/>
</dbReference>
<dbReference type="InterPro" id="IPR014729">
    <property type="entry name" value="Rossmann-like_a/b/a_fold"/>
</dbReference>
<evidence type="ECO:0000256" key="3">
    <source>
        <dbReference type="ARBA" id="ARBA00011245"/>
    </source>
</evidence>
<keyword evidence="14" id="KW-1185">Reference proteome</keyword>
<dbReference type="EC" id="6.1.1.17" evidence="10"/>
<comment type="catalytic activity">
    <reaction evidence="10">
        <text>tRNA(Glu) + L-glutamate + ATP = L-glutamyl-tRNA(Glu) + AMP + diphosphate</text>
        <dbReference type="Rhea" id="RHEA:23540"/>
        <dbReference type="Rhea" id="RHEA-COMP:9663"/>
        <dbReference type="Rhea" id="RHEA-COMP:9680"/>
        <dbReference type="ChEBI" id="CHEBI:29985"/>
        <dbReference type="ChEBI" id="CHEBI:30616"/>
        <dbReference type="ChEBI" id="CHEBI:33019"/>
        <dbReference type="ChEBI" id="CHEBI:78442"/>
        <dbReference type="ChEBI" id="CHEBI:78520"/>
        <dbReference type="ChEBI" id="CHEBI:456215"/>
        <dbReference type="EC" id="6.1.1.17"/>
    </reaction>
</comment>
<dbReference type="KEGG" id="dog:HP555_00150"/>
<evidence type="ECO:0000259" key="12">
    <source>
        <dbReference type="Pfam" id="PF19269"/>
    </source>
</evidence>
<protein>
    <recommendedName>
        <fullName evidence="10">Glutamate--tRNA ligase</fullName>
        <ecNumber evidence="10">6.1.1.17</ecNumber>
    </recommendedName>
    <alternativeName>
        <fullName evidence="10">Glutamyl-tRNA synthetase</fullName>
        <shortName evidence="10">GluRS</shortName>
    </alternativeName>
</protein>
<sequence length="496" mass="56928">MEEVRVRFPPSPTGYLHIGGARTALFNWLFAKKHHGKLILRIEDTDEERSTQASIDGIIEGLQWLGIDWDEGPYFQTDYASDHLAAADRLLASGHAYKCFCTKEELEQKREAAVKAKQRDVGYDGTCRHLTPEQVREKESRGLAPVIRFKVPQRQGSMFYDDEVLGRIERNYADIEDFVIVRSNGKPLYLLCNVVDDIRDRITHIIRGQDHMTNTTRQVLLYEALSAPMPIFAHIPLTLDLQKRKISKRSHGEVVAVQFYRDHGFIPWAVCNFLCLLGWNPGTDQEFFSRDELIQAFDLSRVSRANSVFNFKPGDPKFFTDPKLIAVNEHYLRTMDIQLLGEMVRKELEAEALWDPDYATNRYDWYLTTLDMIRDRFHTTKDFVTRGRAYFSDAYEIDPKPLAKNVLKFPELGTWLPTLAKRFAQLTEFSTEATEQATRQLADELAIKPGVLINAMRTVLTGQLAGPSMFDIITTLGRTKVVARLSSIDHLFASRQ</sequence>
<dbReference type="InterPro" id="IPR033910">
    <property type="entry name" value="GluRS_core"/>
</dbReference>
<feature type="binding site" evidence="10">
    <location>
        <position position="127"/>
    </location>
    <ligand>
        <name>Zn(2+)</name>
        <dbReference type="ChEBI" id="CHEBI:29105"/>
    </ligand>
</feature>
<dbReference type="Gene3D" id="3.40.50.620">
    <property type="entry name" value="HUPs"/>
    <property type="match status" value="1"/>
</dbReference>
<dbReference type="InterPro" id="IPR001412">
    <property type="entry name" value="aa-tRNA-synth_I_CS"/>
</dbReference>
<gene>
    <name evidence="10" type="primary">gltX</name>
    <name evidence="13" type="ORF">HP555_00150</name>
</gene>
<feature type="domain" description="Glutamyl/glutaminyl-tRNA synthetase class Ib catalytic" evidence="11">
    <location>
        <begin position="3"/>
        <end position="311"/>
    </location>
</feature>
<feature type="short sequence motif" description="'HIGH' region" evidence="10">
    <location>
        <begin position="10"/>
        <end position="20"/>
    </location>
</feature>
<dbReference type="AlphaFoldDB" id="A0A7T5VAN0"/>
<evidence type="ECO:0000313" key="13">
    <source>
        <dbReference type="EMBL" id="QQG64380.1"/>
    </source>
</evidence>
<keyword evidence="7 10" id="KW-0067">ATP-binding</keyword>